<dbReference type="AlphaFoldDB" id="A0A3Q7EIP9"/>
<name>A0A3Q7EIP9_SOLLC</name>
<dbReference type="Gramene" id="Solyc01g081175.1.1">
    <property type="protein sequence ID" value="Solyc01g081175.1.1"/>
    <property type="gene ID" value="Solyc01g081175.1"/>
</dbReference>
<organism evidence="1">
    <name type="scientific">Solanum lycopersicum</name>
    <name type="common">Tomato</name>
    <name type="synonym">Lycopersicon esculentum</name>
    <dbReference type="NCBI Taxonomy" id="4081"/>
    <lineage>
        <taxon>Eukaryota</taxon>
        <taxon>Viridiplantae</taxon>
        <taxon>Streptophyta</taxon>
        <taxon>Embryophyta</taxon>
        <taxon>Tracheophyta</taxon>
        <taxon>Spermatophyta</taxon>
        <taxon>Magnoliopsida</taxon>
        <taxon>eudicotyledons</taxon>
        <taxon>Gunneridae</taxon>
        <taxon>Pentapetalae</taxon>
        <taxon>asterids</taxon>
        <taxon>lamiids</taxon>
        <taxon>Solanales</taxon>
        <taxon>Solanaceae</taxon>
        <taxon>Solanoideae</taxon>
        <taxon>Solaneae</taxon>
        <taxon>Solanum</taxon>
        <taxon>Solanum subgen. Lycopersicon</taxon>
    </lineage>
</organism>
<protein>
    <submittedName>
        <fullName evidence="1">Uncharacterized protein</fullName>
    </submittedName>
</protein>
<reference evidence="1" key="1">
    <citation type="journal article" date="2012" name="Nature">
        <title>The tomato genome sequence provides insights into fleshy fruit evolution.</title>
        <authorList>
            <consortium name="Tomato Genome Consortium"/>
        </authorList>
    </citation>
    <scope>NUCLEOTIDE SEQUENCE [LARGE SCALE GENOMIC DNA]</scope>
    <source>
        <strain evidence="1">cv. Heinz 1706</strain>
    </source>
</reference>
<proteinExistence type="predicted"/>
<reference evidence="1" key="2">
    <citation type="submission" date="2019-01" db="UniProtKB">
        <authorList>
            <consortium name="EnsemblPlants"/>
        </authorList>
    </citation>
    <scope>IDENTIFICATION</scope>
    <source>
        <strain evidence="1">cv. Heinz 1706</strain>
    </source>
</reference>
<evidence type="ECO:0000313" key="2">
    <source>
        <dbReference type="Proteomes" id="UP000004994"/>
    </source>
</evidence>
<dbReference type="Proteomes" id="UP000004994">
    <property type="component" value="Chromosome 1"/>
</dbReference>
<sequence length="68" mass="7386">MSSTRNLTSFFSFPFKFINVEGIVEIQAPQKLSSGLLHSQPKSTVGSPACFPFSAKRKALNITTIALP</sequence>
<dbReference type="InParanoid" id="A0A3Q7EIP9"/>
<evidence type="ECO:0000313" key="1">
    <source>
        <dbReference type="EnsemblPlants" id="Solyc01g081175.1.1"/>
    </source>
</evidence>
<keyword evidence="2" id="KW-1185">Reference proteome</keyword>
<dbReference type="EnsemblPlants" id="Solyc01g081175.1.1">
    <property type="protein sequence ID" value="Solyc01g081175.1.1"/>
    <property type="gene ID" value="Solyc01g081175.1"/>
</dbReference>
<accession>A0A3Q7EIP9</accession>